<dbReference type="AlphaFoldDB" id="A0A8S9MCW6"/>
<sequence length="70" mass="7647">MWGASFDVTWLAWNTDWQRLTSQESRLGGGRWEIDQDLVPALVELKLSGKPDGTTNGSSRGAYGCGSNDT</sequence>
<accession>A0A8S9MCW6</accession>
<protein>
    <submittedName>
        <fullName evidence="2">Uncharacterized protein</fullName>
    </submittedName>
</protein>
<organism evidence="2">
    <name type="scientific">Brassica cretica</name>
    <name type="common">Mustard</name>
    <dbReference type="NCBI Taxonomy" id="69181"/>
    <lineage>
        <taxon>Eukaryota</taxon>
        <taxon>Viridiplantae</taxon>
        <taxon>Streptophyta</taxon>
        <taxon>Embryophyta</taxon>
        <taxon>Tracheophyta</taxon>
        <taxon>Spermatophyta</taxon>
        <taxon>Magnoliopsida</taxon>
        <taxon>eudicotyledons</taxon>
        <taxon>Gunneridae</taxon>
        <taxon>Pentapetalae</taxon>
        <taxon>rosids</taxon>
        <taxon>malvids</taxon>
        <taxon>Brassicales</taxon>
        <taxon>Brassicaceae</taxon>
        <taxon>Brassiceae</taxon>
        <taxon>Brassica</taxon>
    </lineage>
</organism>
<dbReference type="EMBL" id="QGKY02000089">
    <property type="protein sequence ID" value="KAF2616038.1"/>
    <property type="molecule type" value="Genomic_DNA"/>
</dbReference>
<proteinExistence type="predicted"/>
<feature type="region of interest" description="Disordered" evidence="1">
    <location>
        <begin position="48"/>
        <end position="70"/>
    </location>
</feature>
<evidence type="ECO:0000256" key="1">
    <source>
        <dbReference type="SAM" id="MobiDB-lite"/>
    </source>
</evidence>
<name>A0A8S9MCW6_BRACR</name>
<gene>
    <name evidence="2" type="ORF">F2Q70_00012613</name>
</gene>
<comment type="caution">
    <text evidence="2">The sequence shown here is derived from an EMBL/GenBank/DDBJ whole genome shotgun (WGS) entry which is preliminary data.</text>
</comment>
<reference evidence="2" key="1">
    <citation type="submission" date="2019-12" db="EMBL/GenBank/DDBJ databases">
        <title>Genome sequencing and annotation of Brassica cretica.</title>
        <authorList>
            <person name="Studholme D.J."/>
            <person name="Sarris P.F."/>
        </authorList>
    </citation>
    <scope>NUCLEOTIDE SEQUENCE</scope>
    <source>
        <strain evidence="2">PFS-102/07</strain>
        <tissue evidence="2">Leaf</tissue>
    </source>
</reference>
<evidence type="ECO:0000313" key="2">
    <source>
        <dbReference type="EMBL" id="KAF2616038.1"/>
    </source>
</evidence>